<accession>A0ABS6F3U2</accession>
<dbReference type="Pfam" id="PF04055">
    <property type="entry name" value="Radical_SAM"/>
    <property type="match status" value="1"/>
</dbReference>
<evidence type="ECO:0000313" key="2">
    <source>
        <dbReference type="EMBL" id="MBU5593191.1"/>
    </source>
</evidence>
<dbReference type="SFLD" id="SFLDS00029">
    <property type="entry name" value="Radical_SAM"/>
    <property type="match status" value="1"/>
</dbReference>
<sequence>MKVDLYQLAKDNNILNNATIELLTRCNWRCQHCYIPEHNNSGLSTNEWFNILHQLRAIGCFDILFTGGEPFYRDDII</sequence>
<name>A0ABS6F3U2_9CLOT</name>
<dbReference type="InterPro" id="IPR007197">
    <property type="entry name" value="rSAM"/>
</dbReference>
<comment type="caution">
    <text evidence="2">The sequence shown here is derived from an EMBL/GenBank/DDBJ whole genome shotgun (WGS) entry which is preliminary data.</text>
</comment>
<evidence type="ECO:0000259" key="1">
    <source>
        <dbReference type="Pfam" id="PF04055"/>
    </source>
</evidence>
<dbReference type="PANTHER" id="PTHR11228:SF7">
    <property type="entry name" value="PQQA PEPTIDE CYCLASE"/>
    <property type="match status" value="1"/>
</dbReference>
<dbReference type="PANTHER" id="PTHR11228">
    <property type="entry name" value="RADICAL SAM DOMAIN PROTEIN"/>
    <property type="match status" value="1"/>
</dbReference>
<evidence type="ECO:0000313" key="3">
    <source>
        <dbReference type="Proteomes" id="UP000736583"/>
    </source>
</evidence>
<feature type="domain" description="Radical SAM core" evidence="1">
    <location>
        <begin position="21"/>
        <end position="76"/>
    </location>
</feature>
<dbReference type="RefSeq" id="WP_216457871.1">
    <property type="nucleotide sequence ID" value="NZ_JAHLQL010000007.1"/>
</dbReference>
<reference evidence="2 3" key="1">
    <citation type="submission" date="2021-06" db="EMBL/GenBank/DDBJ databases">
        <authorList>
            <person name="Sun Q."/>
            <person name="Li D."/>
        </authorList>
    </citation>
    <scope>NUCLEOTIDE SEQUENCE [LARGE SCALE GENOMIC DNA]</scope>
    <source>
        <strain evidence="2 3">MSJ-4</strain>
    </source>
</reference>
<gene>
    <name evidence="2" type="ORF">KQI89_15690</name>
</gene>
<proteinExistence type="predicted"/>
<dbReference type="SFLD" id="SFLDG01067">
    <property type="entry name" value="SPASM/twitch_domain_containing"/>
    <property type="match status" value="1"/>
</dbReference>
<protein>
    <recommendedName>
        <fullName evidence="1">Radical SAM core domain-containing protein</fullName>
    </recommendedName>
</protein>
<dbReference type="Proteomes" id="UP000736583">
    <property type="component" value="Unassembled WGS sequence"/>
</dbReference>
<dbReference type="EMBL" id="JAHLQL010000007">
    <property type="protein sequence ID" value="MBU5593191.1"/>
    <property type="molecule type" value="Genomic_DNA"/>
</dbReference>
<dbReference type="InterPro" id="IPR050377">
    <property type="entry name" value="Radical_SAM_PqqE_MftC-like"/>
</dbReference>
<dbReference type="CDD" id="cd01335">
    <property type="entry name" value="Radical_SAM"/>
    <property type="match status" value="1"/>
</dbReference>
<keyword evidence="3" id="KW-1185">Reference proteome</keyword>
<organism evidence="2 3">
    <name type="scientific">Clostridium simiarum</name>
    <dbReference type="NCBI Taxonomy" id="2841506"/>
    <lineage>
        <taxon>Bacteria</taxon>
        <taxon>Bacillati</taxon>
        <taxon>Bacillota</taxon>
        <taxon>Clostridia</taxon>
        <taxon>Eubacteriales</taxon>
        <taxon>Clostridiaceae</taxon>
        <taxon>Clostridium</taxon>
    </lineage>
</organism>